<dbReference type="InterPro" id="IPR008007">
    <property type="entry name" value="Peptidase_M42"/>
</dbReference>
<dbReference type="PANTHER" id="PTHR32481:SF0">
    <property type="entry name" value="AMINOPEPTIDASE YPDE-RELATED"/>
    <property type="match status" value="1"/>
</dbReference>
<dbReference type="Gene3D" id="3.40.630.10">
    <property type="entry name" value="Zn peptidases"/>
    <property type="match status" value="1"/>
</dbReference>
<gene>
    <name evidence="3" type="ORF">DD902_17625</name>
</gene>
<evidence type="ECO:0000313" key="3">
    <source>
        <dbReference type="EMBL" id="PWZ64142.1"/>
    </source>
</evidence>
<evidence type="ECO:0000256" key="1">
    <source>
        <dbReference type="ARBA" id="ARBA00022723"/>
    </source>
</evidence>
<name>A0A317YLI2_STAPS</name>
<keyword evidence="2" id="KW-0378">Hydrolase</keyword>
<organism evidence="3 4">
    <name type="scientific">Staphylococcus pseudintermedius</name>
    <dbReference type="NCBI Taxonomy" id="283734"/>
    <lineage>
        <taxon>Bacteria</taxon>
        <taxon>Bacillati</taxon>
        <taxon>Bacillota</taxon>
        <taxon>Bacilli</taxon>
        <taxon>Bacillales</taxon>
        <taxon>Staphylococcaceae</taxon>
        <taxon>Staphylococcus</taxon>
        <taxon>Staphylococcus intermedius group</taxon>
    </lineage>
</organism>
<comment type="caution">
    <text evidence="3">The sequence shown here is derived from an EMBL/GenBank/DDBJ whole genome shotgun (WGS) entry which is preliminary data.</text>
</comment>
<keyword evidence="1" id="KW-0479">Metal-binding</keyword>
<protein>
    <submittedName>
        <fullName evidence="3">Peptidase M28</fullName>
    </submittedName>
</protein>
<feature type="non-terminal residue" evidence="3">
    <location>
        <position position="1"/>
    </location>
</feature>
<dbReference type="PANTHER" id="PTHR32481">
    <property type="entry name" value="AMINOPEPTIDASE"/>
    <property type="match status" value="1"/>
</dbReference>
<dbReference type="Pfam" id="PF05343">
    <property type="entry name" value="Peptidase_M42"/>
    <property type="match status" value="1"/>
</dbReference>
<proteinExistence type="predicted"/>
<evidence type="ECO:0000313" key="4">
    <source>
        <dbReference type="Proteomes" id="UP000246800"/>
    </source>
</evidence>
<feature type="non-terminal residue" evidence="3">
    <location>
        <position position="85"/>
    </location>
</feature>
<reference evidence="3 4" key="1">
    <citation type="journal article" date="2018" name="Vet. Microbiol.">
        <title>Clonal diversity and geographic distribution of methicillin-resistant Staphylococcus pseudintermedius from Australian animals: Discovery of novel sequence types.</title>
        <authorList>
            <person name="Worthing K.A."/>
            <person name="Abraham S."/>
            <person name="Coombs G.W."/>
            <person name="Pang S."/>
            <person name="Saputra S."/>
            <person name="Jordan D."/>
            <person name="Trott D.J."/>
            <person name="Norris J.M."/>
        </authorList>
    </citation>
    <scope>NUCLEOTIDE SEQUENCE [LARGE SCALE GENOMIC DNA]</scope>
    <source>
        <strain evidence="3 4">ST525 1</strain>
    </source>
</reference>
<dbReference type="Proteomes" id="UP000246800">
    <property type="component" value="Unassembled WGS sequence"/>
</dbReference>
<dbReference type="SUPFAM" id="SSF53187">
    <property type="entry name" value="Zn-dependent exopeptidases"/>
    <property type="match status" value="1"/>
</dbReference>
<dbReference type="InterPro" id="IPR051464">
    <property type="entry name" value="Peptidase_M42_aminopept"/>
</dbReference>
<dbReference type="AlphaFoldDB" id="A0A317YLI2"/>
<evidence type="ECO:0000256" key="2">
    <source>
        <dbReference type="ARBA" id="ARBA00022801"/>
    </source>
</evidence>
<accession>A0A317YLI2</accession>
<sequence>PHTPFTQLSEHRYSAKAWYNRYGCVLAIEILELLKDIELDVDLYVGANVQEEVGLRGAKASSEMIDPDVAFVVDCSPANDVKGNQ</sequence>
<dbReference type="EMBL" id="QEIT01001074">
    <property type="protein sequence ID" value="PWZ64142.1"/>
    <property type="molecule type" value="Genomic_DNA"/>
</dbReference>
<dbReference type="GO" id="GO:0016787">
    <property type="term" value="F:hydrolase activity"/>
    <property type="evidence" value="ECO:0007669"/>
    <property type="project" value="UniProtKB-KW"/>
</dbReference>
<dbReference type="GO" id="GO:0046872">
    <property type="term" value="F:metal ion binding"/>
    <property type="evidence" value="ECO:0007669"/>
    <property type="project" value="UniProtKB-KW"/>
</dbReference>